<evidence type="ECO:0000313" key="1">
    <source>
        <dbReference type="EMBL" id="UPK97913.1"/>
    </source>
</evidence>
<evidence type="ECO:0000313" key="2">
    <source>
        <dbReference type="Proteomes" id="UP000830768"/>
    </source>
</evidence>
<name>A0ACD3Z9H1_FUSSC</name>
<protein>
    <submittedName>
        <fullName evidence="1">Uncharacterized protein</fullName>
    </submittedName>
</protein>
<accession>A0ACD3Z9H1</accession>
<proteinExistence type="predicted"/>
<sequence>MTNAQDNPLLDDTSHSREFCSRLAILGRPANPTSWALNQWPSAGLGLALIDNLIETQATPLWHIQVPIFETPPRRKVVWVWICVSSGRQQIKLTIHQCYCGHGGMKVSVDPCPRCGVQRCPNCETQRFNTRYEYKA</sequence>
<gene>
    <name evidence="1" type="ORF">LCI18_008848</name>
</gene>
<reference evidence="1" key="1">
    <citation type="submission" date="2021-11" db="EMBL/GenBank/DDBJ databases">
        <title>Fusarium solani-melongenae Genome sequencing and assembly.</title>
        <authorList>
            <person name="Xie S."/>
            <person name="Huang L."/>
            <person name="Zhang X."/>
        </authorList>
    </citation>
    <scope>NUCLEOTIDE SEQUENCE</scope>
    <source>
        <strain evidence="1">CRI 24-3</strain>
    </source>
</reference>
<organism evidence="1 2">
    <name type="scientific">Fusarium solani subsp. cucurbitae</name>
    <name type="common">Neocosmosporum cucurbitae</name>
    <dbReference type="NCBI Taxonomy" id="2747967"/>
    <lineage>
        <taxon>Eukaryota</taxon>
        <taxon>Fungi</taxon>
        <taxon>Dikarya</taxon>
        <taxon>Ascomycota</taxon>
        <taxon>Pezizomycotina</taxon>
        <taxon>Sordariomycetes</taxon>
        <taxon>Hypocreomycetidae</taxon>
        <taxon>Hypocreales</taxon>
        <taxon>Nectriaceae</taxon>
        <taxon>Fusarium</taxon>
        <taxon>Fusarium solani species complex</taxon>
    </lineage>
</organism>
<keyword evidence="2" id="KW-1185">Reference proteome</keyword>
<dbReference type="Proteomes" id="UP000830768">
    <property type="component" value="Chromosome 8"/>
</dbReference>
<dbReference type="EMBL" id="CP090036">
    <property type="protein sequence ID" value="UPK97913.1"/>
    <property type="molecule type" value="Genomic_DNA"/>
</dbReference>